<name>A0A9N9JT58_9GLOM</name>
<evidence type="ECO:0000313" key="9">
    <source>
        <dbReference type="EMBL" id="CAG8796051.1"/>
    </source>
</evidence>
<evidence type="ECO:0000256" key="4">
    <source>
        <dbReference type="ARBA" id="ARBA00022722"/>
    </source>
</evidence>
<dbReference type="PANTHER" id="PTHR10642">
    <property type="entry name" value="RIBONUCLEASE H1"/>
    <property type="match status" value="1"/>
</dbReference>
<reference evidence="9" key="1">
    <citation type="submission" date="2021-06" db="EMBL/GenBank/DDBJ databases">
        <authorList>
            <person name="Kallberg Y."/>
            <person name="Tangrot J."/>
            <person name="Rosling A."/>
        </authorList>
    </citation>
    <scope>NUCLEOTIDE SEQUENCE</scope>
    <source>
        <strain evidence="9">MA453B</strain>
    </source>
</reference>
<evidence type="ECO:0000259" key="8">
    <source>
        <dbReference type="PROSITE" id="PS50879"/>
    </source>
</evidence>
<sequence length="290" mass="33555">MTNCTNNKIETYTDGSCIKKKIPGNLIGQYKKTVAMGYGIVIKIEEQDKKEELTFKGITQGPLSSTRAELMAIAVLLDISPRNKTIKIYTDSSAAIAAINGYIDLRKRKKRKSYKNPYILQTIEELIVKKEIKIELVKIKAHTGIKLNEKADQITDSETSQEDQKYRTFKLKLLIEGLPTKKLMHERYPQMYQNSKYIKCNNHEETSIHALTCSNRIKELQGEFFTIVRKEIQKVHNRSKSHELIEKEFKNHNIIRNLIPKSLKNKEDKMYEKEVFVIFNKLSNAASITL</sequence>
<keyword evidence="5" id="KW-0479">Metal-binding</keyword>
<evidence type="ECO:0000256" key="2">
    <source>
        <dbReference type="ARBA" id="ARBA00005300"/>
    </source>
</evidence>
<dbReference type="InterPro" id="IPR050092">
    <property type="entry name" value="RNase_H"/>
</dbReference>
<dbReference type="Pfam" id="PF00075">
    <property type="entry name" value="RNase_H"/>
    <property type="match status" value="1"/>
</dbReference>
<dbReference type="PANTHER" id="PTHR10642:SF26">
    <property type="entry name" value="RIBONUCLEASE H1"/>
    <property type="match status" value="1"/>
</dbReference>
<evidence type="ECO:0000256" key="5">
    <source>
        <dbReference type="ARBA" id="ARBA00022723"/>
    </source>
</evidence>
<dbReference type="EMBL" id="CAJVPY010031011">
    <property type="protein sequence ID" value="CAG8796051.1"/>
    <property type="molecule type" value="Genomic_DNA"/>
</dbReference>
<dbReference type="InterPro" id="IPR036397">
    <property type="entry name" value="RNaseH_sf"/>
</dbReference>
<keyword evidence="6" id="KW-0255">Endonuclease</keyword>
<comment type="caution">
    <text evidence="9">The sequence shown here is derived from an EMBL/GenBank/DDBJ whole genome shotgun (WGS) entry which is preliminary data.</text>
</comment>
<keyword evidence="10" id="KW-1185">Reference proteome</keyword>
<accession>A0A9N9JT58</accession>
<dbReference type="EC" id="3.1.26.4" evidence="3"/>
<protein>
    <recommendedName>
        <fullName evidence="3">ribonuclease H</fullName>
        <ecNumber evidence="3">3.1.26.4</ecNumber>
    </recommendedName>
</protein>
<feature type="non-terminal residue" evidence="9">
    <location>
        <position position="290"/>
    </location>
</feature>
<evidence type="ECO:0000256" key="1">
    <source>
        <dbReference type="ARBA" id="ARBA00000077"/>
    </source>
</evidence>
<keyword evidence="7" id="KW-0378">Hydrolase</keyword>
<gene>
    <name evidence="9" type="ORF">DERYTH_LOCUS22401</name>
</gene>
<dbReference type="InterPro" id="IPR002156">
    <property type="entry name" value="RNaseH_domain"/>
</dbReference>
<proteinExistence type="inferred from homology"/>
<comment type="catalytic activity">
    <reaction evidence="1">
        <text>Endonucleolytic cleavage to 5'-phosphomonoester.</text>
        <dbReference type="EC" id="3.1.26.4"/>
    </reaction>
</comment>
<keyword evidence="4" id="KW-0540">Nuclease</keyword>
<dbReference type="OrthoDB" id="2423558at2759"/>
<comment type="similarity">
    <text evidence="2">Belongs to the RNase H family.</text>
</comment>
<feature type="domain" description="RNase H type-1" evidence="8">
    <location>
        <begin position="5"/>
        <end position="160"/>
    </location>
</feature>
<evidence type="ECO:0000313" key="10">
    <source>
        <dbReference type="Proteomes" id="UP000789405"/>
    </source>
</evidence>
<dbReference type="GO" id="GO:0043137">
    <property type="term" value="P:DNA replication, removal of RNA primer"/>
    <property type="evidence" value="ECO:0007669"/>
    <property type="project" value="TreeGrafter"/>
</dbReference>
<dbReference type="GO" id="GO:0003676">
    <property type="term" value="F:nucleic acid binding"/>
    <property type="evidence" value="ECO:0007669"/>
    <property type="project" value="InterPro"/>
</dbReference>
<feature type="non-terminal residue" evidence="9">
    <location>
        <position position="1"/>
    </location>
</feature>
<dbReference type="InterPro" id="IPR012337">
    <property type="entry name" value="RNaseH-like_sf"/>
</dbReference>
<organism evidence="9 10">
    <name type="scientific">Dentiscutata erythropus</name>
    <dbReference type="NCBI Taxonomy" id="1348616"/>
    <lineage>
        <taxon>Eukaryota</taxon>
        <taxon>Fungi</taxon>
        <taxon>Fungi incertae sedis</taxon>
        <taxon>Mucoromycota</taxon>
        <taxon>Glomeromycotina</taxon>
        <taxon>Glomeromycetes</taxon>
        <taxon>Diversisporales</taxon>
        <taxon>Gigasporaceae</taxon>
        <taxon>Dentiscutata</taxon>
    </lineage>
</organism>
<dbReference type="GO" id="GO:0046872">
    <property type="term" value="F:metal ion binding"/>
    <property type="evidence" value="ECO:0007669"/>
    <property type="project" value="UniProtKB-KW"/>
</dbReference>
<evidence type="ECO:0000256" key="6">
    <source>
        <dbReference type="ARBA" id="ARBA00022759"/>
    </source>
</evidence>
<evidence type="ECO:0000256" key="7">
    <source>
        <dbReference type="ARBA" id="ARBA00022801"/>
    </source>
</evidence>
<dbReference type="AlphaFoldDB" id="A0A9N9JT58"/>
<dbReference type="Proteomes" id="UP000789405">
    <property type="component" value="Unassembled WGS sequence"/>
</dbReference>
<dbReference type="GO" id="GO:0004523">
    <property type="term" value="F:RNA-DNA hybrid ribonuclease activity"/>
    <property type="evidence" value="ECO:0007669"/>
    <property type="project" value="UniProtKB-EC"/>
</dbReference>
<dbReference type="PROSITE" id="PS50879">
    <property type="entry name" value="RNASE_H_1"/>
    <property type="match status" value="1"/>
</dbReference>
<evidence type="ECO:0000256" key="3">
    <source>
        <dbReference type="ARBA" id="ARBA00012180"/>
    </source>
</evidence>
<dbReference type="Gene3D" id="3.30.420.10">
    <property type="entry name" value="Ribonuclease H-like superfamily/Ribonuclease H"/>
    <property type="match status" value="1"/>
</dbReference>
<dbReference type="SUPFAM" id="SSF53098">
    <property type="entry name" value="Ribonuclease H-like"/>
    <property type="match status" value="1"/>
</dbReference>